<organism evidence="1 2">
    <name type="scientific">Dyadobacter frigoris</name>
    <dbReference type="NCBI Taxonomy" id="2576211"/>
    <lineage>
        <taxon>Bacteria</taxon>
        <taxon>Pseudomonadati</taxon>
        <taxon>Bacteroidota</taxon>
        <taxon>Cytophagia</taxon>
        <taxon>Cytophagales</taxon>
        <taxon>Spirosomataceae</taxon>
        <taxon>Dyadobacter</taxon>
    </lineage>
</organism>
<accession>A0A4U6CU40</accession>
<dbReference type="Proteomes" id="UP000304900">
    <property type="component" value="Unassembled WGS sequence"/>
</dbReference>
<protein>
    <submittedName>
        <fullName evidence="1">Uncharacterized protein</fullName>
    </submittedName>
</protein>
<evidence type="ECO:0000313" key="2">
    <source>
        <dbReference type="Proteomes" id="UP000304900"/>
    </source>
</evidence>
<name>A0A4U6CU40_9BACT</name>
<keyword evidence="2" id="KW-1185">Reference proteome</keyword>
<dbReference type="GO" id="GO:0016868">
    <property type="term" value="F:intramolecular phosphotransferase activity"/>
    <property type="evidence" value="ECO:0007669"/>
    <property type="project" value="InterPro"/>
</dbReference>
<dbReference type="RefSeq" id="WP_137344132.1">
    <property type="nucleotide sequence ID" value="NZ_SZVO01000024.1"/>
</dbReference>
<dbReference type="InterPro" id="IPR036900">
    <property type="entry name" value="A-D-PHexomutase_C_sf"/>
</dbReference>
<evidence type="ECO:0000313" key="1">
    <source>
        <dbReference type="EMBL" id="TKT86538.1"/>
    </source>
</evidence>
<proteinExistence type="predicted"/>
<dbReference type="OrthoDB" id="9806956at2"/>
<reference evidence="1 2" key="1">
    <citation type="submission" date="2019-05" db="EMBL/GenBank/DDBJ databases">
        <title>Dyadobacter AR-3-8 sp. nov., isolated from arctic soil.</title>
        <authorList>
            <person name="Chaudhary D.K."/>
        </authorList>
    </citation>
    <scope>NUCLEOTIDE SEQUENCE [LARGE SCALE GENOMIC DNA]</scope>
    <source>
        <strain evidence="1 2">AR-3-8</strain>
    </source>
</reference>
<comment type="caution">
    <text evidence="1">The sequence shown here is derived from an EMBL/GenBank/DDBJ whole genome shotgun (WGS) entry which is preliminary data.</text>
</comment>
<dbReference type="EMBL" id="SZVO01000024">
    <property type="protein sequence ID" value="TKT86538.1"/>
    <property type="molecule type" value="Genomic_DNA"/>
</dbReference>
<gene>
    <name evidence="1" type="ORF">FDK13_32175</name>
</gene>
<dbReference type="AlphaFoldDB" id="A0A4U6CU40"/>
<dbReference type="SUPFAM" id="SSF55957">
    <property type="entry name" value="Phosphoglucomutase, C-terminal domain"/>
    <property type="match status" value="1"/>
</dbReference>
<sequence>MNFSVENWCVDLFVLYQGVWNRGSDNAGGGARPSGTEQIYKIYAESFESEAHLMQILAEAQGMVDERIGDG</sequence>
<dbReference type="Gene3D" id="3.30.310.50">
    <property type="entry name" value="Alpha-D-phosphohexomutase, C-terminal domain"/>
    <property type="match status" value="1"/>
</dbReference>